<proteinExistence type="predicted"/>
<dbReference type="InterPro" id="IPR008521">
    <property type="entry name" value="Mg_trans_NIPA"/>
</dbReference>
<feature type="transmembrane region" description="Helical" evidence="5">
    <location>
        <begin position="246"/>
        <end position="267"/>
    </location>
</feature>
<evidence type="ECO:0000256" key="1">
    <source>
        <dbReference type="ARBA" id="ARBA00004141"/>
    </source>
</evidence>
<evidence type="ECO:0000313" key="7">
    <source>
        <dbReference type="Proteomes" id="UP001295684"/>
    </source>
</evidence>
<name>A0AAD2CW16_EUPCR</name>
<dbReference type="Pfam" id="PF05653">
    <property type="entry name" value="Mg_trans_NIPA"/>
    <property type="match status" value="1"/>
</dbReference>
<dbReference type="PANTHER" id="PTHR12570">
    <property type="match status" value="1"/>
</dbReference>
<evidence type="ECO:0000256" key="2">
    <source>
        <dbReference type="ARBA" id="ARBA00022692"/>
    </source>
</evidence>
<keyword evidence="7" id="KW-1185">Reference proteome</keyword>
<dbReference type="Proteomes" id="UP001295684">
    <property type="component" value="Unassembled WGS sequence"/>
</dbReference>
<dbReference type="SUPFAM" id="SSF103481">
    <property type="entry name" value="Multidrug resistance efflux transporter EmrE"/>
    <property type="match status" value="1"/>
</dbReference>
<feature type="transmembrane region" description="Helical" evidence="5">
    <location>
        <begin position="287"/>
        <end position="305"/>
    </location>
</feature>
<dbReference type="InterPro" id="IPR037185">
    <property type="entry name" value="EmrE-like"/>
</dbReference>
<protein>
    <submittedName>
        <fullName evidence="6">Uncharacterized protein</fullName>
    </submittedName>
</protein>
<comment type="caution">
    <text evidence="6">The sequence shown here is derived from an EMBL/GenBank/DDBJ whole genome shotgun (WGS) entry which is preliminary data.</text>
</comment>
<feature type="transmembrane region" description="Helical" evidence="5">
    <location>
        <begin position="71"/>
        <end position="90"/>
    </location>
</feature>
<feature type="transmembrane region" description="Helical" evidence="5">
    <location>
        <begin position="349"/>
        <end position="369"/>
    </location>
</feature>
<evidence type="ECO:0000313" key="6">
    <source>
        <dbReference type="EMBL" id="CAI2373099.1"/>
    </source>
</evidence>
<comment type="subcellular location">
    <subcellularLocation>
        <location evidence="1">Membrane</location>
        <topology evidence="1">Multi-pass membrane protein</topology>
    </subcellularLocation>
</comment>
<sequence length="381" mass="43260">MHLAYVGLGITGIGCACAAIGWALQKQAFNLIHNSEKSVFKSMHWWIGLVFIILTQPFYLVGISMVNQSTIGVVGPFSLVANMLLAKFYLKEPIRKCEYIGLTCFVFGCIITLMYASMENNRYSQEKFNEYFFSTVSMTYLFVNLLLIMVGLVASDYIIQANPTEINSLNEKELDEIIPEIVNTEEDQEEDNLEDRTINVADDNHIRSQVDSKSDTVEYAIRHRSPEKNSFILSLFKSKRWRIVPLLLYPYTGCFCTSLTMTLSRGLTGMALADGEETNSKFAGIMPKMYLFGIVFNSVLSYYMLNKALKNFNTVYVSPLFKAGDLFHNLLSGGIFLREFGEYESWFDFSYFLGGIIICIISISLLLLGNDNLEAHKDKER</sequence>
<dbReference type="PANTHER" id="PTHR12570:SF9">
    <property type="entry name" value="MAGNESIUM TRANSPORTER NIPA8-RELATED"/>
    <property type="match status" value="1"/>
</dbReference>
<keyword evidence="4 5" id="KW-0472">Membrane</keyword>
<keyword evidence="2 5" id="KW-0812">Transmembrane</keyword>
<dbReference type="GO" id="GO:0016020">
    <property type="term" value="C:membrane"/>
    <property type="evidence" value="ECO:0007669"/>
    <property type="project" value="UniProtKB-SubCell"/>
</dbReference>
<dbReference type="GO" id="GO:0015095">
    <property type="term" value="F:magnesium ion transmembrane transporter activity"/>
    <property type="evidence" value="ECO:0007669"/>
    <property type="project" value="InterPro"/>
</dbReference>
<feature type="transmembrane region" description="Helical" evidence="5">
    <location>
        <begin position="99"/>
        <end position="118"/>
    </location>
</feature>
<dbReference type="EMBL" id="CAMPGE010014426">
    <property type="protein sequence ID" value="CAI2373099.1"/>
    <property type="molecule type" value="Genomic_DNA"/>
</dbReference>
<accession>A0AAD2CW16</accession>
<organism evidence="6 7">
    <name type="scientific">Euplotes crassus</name>
    <dbReference type="NCBI Taxonomy" id="5936"/>
    <lineage>
        <taxon>Eukaryota</taxon>
        <taxon>Sar</taxon>
        <taxon>Alveolata</taxon>
        <taxon>Ciliophora</taxon>
        <taxon>Intramacronucleata</taxon>
        <taxon>Spirotrichea</taxon>
        <taxon>Hypotrichia</taxon>
        <taxon>Euplotida</taxon>
        <taxon>Euplotidae</taxon>
        <taxon>Moneuplotes</taxon>
    </lineage>
</organism>
<feature type="transmembrane region" description="Helical" evidence="5">
    <location>
        <begin position="138"/>
        <end position="159"/>
    </location>
</feature>
<reference evidence="6" key="1">
    <citation type="submission" date="2023-07" db="EMBL/GenBank/DDBJ databases">
        <authorList>
            <consortium name="AG Swart"/>
            <person name="Singh M."/>
            <person name="Singh A."/>
            <person name="Seah K."/>
            <person name="Emmerich C."/>
        </authorList>
    </citation>
    <scope>NUCLEOTIDE SEQUENCE</scope>
    <source>
        <strain evidence="6">DP1</strain>
    </source>
</reference>
<gene>
    <name evidence="6" type="ORF">ECRASSUSDP1_LOCUS14437</name>
</gene>
<evidence type="ECO:0000256" key="4">
    <source>
        <dbReference type="ARBA" id="ARBA00023136"/>
    </source>
</evidence>
<feature type="transmembrane region" description="Helical" evidence="5">
    <location>
        <begin position="317"/>
        <end position="337"/>
    </location>
</feature>
<feature type="transmembrane region" description="Helical" evidence="5">
    <location>
        <begin position="45"/>
        <end position="65"/>
    </location>
</feature>
<evidence type="ECO:0000256" key="3">
    <source>
        <dbReference type="ARBA" id="ARBA00022989"/>
    </source>
</evidence>
<feature type="transmembrane region" description="Helical" evidence="5">
    <location>
        <begin position="6"/>
        <end position="24"/>
    </location>
</feature>
<dbReference type="AlphaFoldDB" id="A0AAD2CW16"/>
<keyword evidence="3 5" id="KW-1133">Transmembrane helix</keyword>
<evidence type="ECO:0000256" key="5">
    <source>
        <dbReference type="SAM" id="Phobius"/>
    </source>
</evidence>